<dbReference type="PANTHER" id="PTHR46268">
    <property type="entry name" value="STRESS RESPONSE PROTEIN NHAX"/>
    <property type="match status" value="1"/>
</dbReference>
<comment type="similarity">
    <text evidence="1">Belongs to the universal stress protein A family.</text>
</comment>
<dbReference type="EMBL" id="RBLG01000002">
    <property type="protein sequence ID" value="RKS53730.1"/>
    <property type="molecule type" value="Genomic_DNA"/>
</dbReference>
<dbReference type="Gene3D" id="3.40.50.12370">
    <property type="match status" value="1"/>
</dbReference>
<dbReference type="InterPro" id="IPR006016">
    <property type="entry name" value="UspA"/>
</dbReference>
<proteinExistence type="inferred from homology"/>
<name>A0A495PVC5_9FLAO</name>
<evidence type="ECO:0000313" key="4">
    <source>
        <dbReference type="Proteomes" id="UP000276282"/>
    </source>
</evidence>
<evidence type="ECO:0000259" key="2">
    <source>
        <dbReference type="Pfam" id="PF00582"/>
    </source>
</evidence>
<evidence type="ECO:0000313" key="3">
    <source>
        <dbReference type="EMBL" id="RKS53730.1"/>
    </source>
</evidence>
<dbReference type="Pfam" id="PF00582">
    <property type="entry name" value="Usp"/>
    <property type="match status" value="1"/>
</dbReference>
<dbReference type="AlphaFoldDB" id="A0A495PVC5"/>
<sequence>MNKILIPTDFSANAMNAIKYALQLFKNEQSNFYIIHTFADEVYDNHTVLTRALFEEFRDIIKKKSEKQLGELLMILKETYPNPKHHFEAISKFGNLVDEVNHFVDNEKIDVVVMGTRGRTDNRSIDFGSNTLQVIKYIKCPVLAIPKAYTKLNLQKMLFPTNYLVPLKRKELKLVSNLSKIFKAQVKFLYISKSKKLSFRQQDNKESIKHMMAGNNTQFIEGEGEDLIKMIHDEIEKEKIDMLIMVNSRKSYLESLLYPSTVQKLGLQIQIPFLVLQNF</sequence>
<dbReference type="CDD" id="cd00293">
    <property type="entry name" value="USP-like"/>
    <property type="match status" value="1"/>
</dbReference>
<dbReference type="PANTHER" id="PTHR46268:SF6">
    <property type="entry name" value="UNIVERSAL STRESS PROTEIN UP12"/>
    <property type="match status" value="1"/>
</dbReference>
<feature type="domain" description="UspA" evidence="2">
    <location>
        <begin position="2"/>
        <end position="146"/>
    </location>
</feature>
<organism evidence="3 4">
    <name type="scientific">Gillisia mitskevichiae</name>
    <dbReference type="NCBI Taxonomy" id="270921"/>
    <lineage>
        <taxon>Bacteria</taxon>
        <taxon>Pseudomonadati</taxon>
        <taxon>Bacteroidota</taxon>
        <taxon>Flavobacteriia</taxon>
        <taxon>Flavobacteriales</taxon>
        <taxon>Flavobacteriaceae</taxon>
        <taxon>Gillisia</taxon>
    </lineage>
</organism>
<gene>
    <name evidence="3" type="ORF">BC962_1984</name>
</gene>
<protein>
    <submittedName>
        <fullName evidence="3">Nucleotide-binding universal stress UspA family protein</fullName>
    </submittedName>
</protein>
<dbReference type="OrthoDB" id="9788959at2"/>
<accession>A0A495PVC5</accession>
<dbReference type="InterPro" id="IPR006015">
    <property type="entry name" value="Universal_stress_UspA"/>
</dbReference>
<keyword evidence="4" id="KW-1185">Reference proteome</keyword>
<dbReference type="SUPFAM" id="SSF52402">
    <property type="entry name" value="Adenine nucleotide alpha hydrolases-like"/>
    <property type="match status" value="2"/>
</dbReference>
<evidence type="ECO:0000256" key="1">
    <source>
        <dbReference type="ARBA" id="ARBA00008791"/>
    </source>
</evidence>
<dbReference type="PRINTS" id="PR01438">
    <property type="entry name" value="UNVRSLSTRESS"/>
</dbReference>
<reference evidence="3 4" key="1">
    <citation type="submission" date="2018-10" db="EMBL/GenBank/DDBJ databases">
        <title>Genomic Encyclopedia of Archaeal and Bacterial Type Strains, Phase II (KMG-II): from individual species to whole genera.</title>
        <authorList>
            <person name="Goeker M."/>
        </authorList>
    </citation>
    <scope>NUCLEOTIDE SEQUENCE [LARGE SCALE GENOMIC DNA]</scope>
    <source>
        <strain evidence="3 4">DSM 19839</strain>
    </source>
</reference>
<comment type="caution">
    <text evidence="3">The sequence shown here is derived from an EMBL/GenBank/DDBJ whole genome shotgun (WGS) entry which is preliminary data.</text>
</comment>
<dbReference type="RefSeq" id="WP_121345807.1">
    <property type="nucleotide sequence ID" value="NZ_RBLG01000002.1"/>
</dbReference>
<dbReference type="Proteomes" id="UP000276282">
    <property type="component" value="Unassembled WGS sequence"/>
</dbReference>